<proteinExistence type="inferred from homology"/>
<evidence type="ECO:0000313" key="4">
    <source>
        <dbReference type="EMBL" id="KAF5477601.1"/>
    </source>
</evidence>
<dbReference type="EMBL" id="LIHL02000002">
    <property type="protein sequence ID" value="KAF5477601.1"/>
    <property type="molecule type" value="Genomic_DNA"/>
</dbReference>
<evidence type="ECO:0000256" key="2">
    <source>
        <dbReference type="RuleBase" id="RU367018"/>
    </source>
</evidence>
<dbReference type="Proteomes" id="UP000619265">
    <property type="component" value="Unassembled WGS sequence"/>
</dbReference>
<dbReference type="GO" id="GO:0008270">
    <property type="term" value="F:zinc ion binding"/>
    <property type="evidence" value="ECO:0007669"/>
    <property type="project" value="UniProtKB-UniRule"/>
</dbReference>
<feature type="domain" description="SWIM-type" evidence="3">
    <location>
        <begin position="26"/>
        <end position="64"/>
    </location>
</feature>
<accession>A0A833Y517</accession>
<keyword evidence="2" id="KW-0862">Zinc</keyword>
<keyword evidence="1 2" id="KW-0863">Zinc-finger</keyword>
<protein>
    <recommendedName>
        <fullName evidence="2">Protein FAR1-RELATED SEQUENCE</fullName>
    </recommendedName>
</protein>
<comment type="subcellular location">
    <subcellularLocation>
        <location evidence="2">Nucleus</location>
    </subcellularLocation>
</comment>
<reference evidence="4" key="2">
    <citation type="submission" date="2020-03" db="EMBL/GenBank/DDBJ databases">
        <title>Walnut 2.0.</title>
        <authorList>
            <person name="Marrano A."/>
            <person name="Britton M."/>
            <person name="Zimin A.V."/>
            <person name="Zaini P.A."/>
            <person name="Workman R."/>
            <person name="Puiu D."/>
            <person name="Bianco L."/>
            <person name="Allen B.J."/>
            <person name="Troggio M."/>
            <person name="Leslie C.A."/>
            <person name="Timp W."/>
            <person name="Dendekar A."/>
            <person name="Salzberg S.L."/>
            <person name="Neale D.B."/>
        </authorList>
    </citation>
    <scope>NUCLEOTIDE SEQUENCE</scope>
    <source>
        <tissue evidence="4">Leaves</tissue>
    </source>
</reference>
<organism evidence="4 5">
    <name type="scientific">Juglans regia</name>
    <name type="common">English walnut</name>
    <dbReference type="NCBI Taxonomy" id="51240"/>
    <lineage>
        <taxon>Eukaryota</taxon>
        <taxon>Viridiplantae</taxon>
        <taxon>Streptophyta</taxon>
        <taxon>Embryophyta</taxon>
        <taxon>Tracheophyta</taxon>
        <taxon>Spermatophyta</taxon>
        <taxon>Magnoliopsida</taxon>
        <taxon>eudicotyledons</taxon>
        <taxon>Gunneridae</taxon>
        <taxon>Pentapetalae</taxon>
        <taxon>rosids</taxon>
        <taxon>fabids</taxon>
        <taxon>Fagales</taxon>
        <taxon>Juglandaceae</taxon>
        <taxon>Juglans</taxon>
    </lineage>
</organism>
<dbReference type="Pfam" id="PF04434">
    <property type="entry name" value="SWIM"/>
    <property type="match status" value="1"/>
</dbReference>
<dbReference type="PROSITE" id="PS50966">
    <property type="entry name" value="ZF_SWIM"/>
    <property type="match status" value="1"/>
</dbReference>
<comment type="similarity">
    <text evidence="2">Belongs to the FHY3/FAR1 family.</text>
</comment>
<sequence length="132" mass="15646">MGCEGGRYMFIIVDEVQVGDDLLKRVTFNVIIDQDLFDVKCNCWLFEFRGILCKHALRVLIQMSQHTIPSKYILDRWRKDVKRKYTFVKSCYDTSSIDDARRYNRIQNCFYELCSNTSKAKSSCVKLIRHIE</sequence>
<comment type="caution">
    <text evidence="4">The sequence shown here is derived from an EMBL/GenBank/DDBJ whole genome shotgun (WGS) entry which is preliminary data.</text>
</comment>
<dbReference type="PANTHER" id="PTHR31669:SF251">
    <property type="entry name" value="PROTEIN FAR1-RELATED SEQUENCE"/>
    <property type="match status" value="1"/>
</dbReference>
<evidence type="ECO:0000259" key="3">
    <source>
        <dbReference type="PROSITE" id="PS50966"/>
    </source>
</evidence>
<gene>
    <name evidence="4" type="ORF">F2P56_004221</name>
</gene>
<name>A0A833Y517_JUGRE</name>
<comment type="function">
    <text evidence="2">Putative transcription activator involved in regulating light control of development.</text>
</comment>
<keyword evidence="2" id="KW-0479">Metal-binding</keyword>
<dbReference type="GO" id="GO:0006355">
    <property type="term" value="P:regulation of DNA-templated transcription"/>
    <property type="evidence" value="ECO:0007669"/>
    <property type="project" value="UniProtKB-UniRule"/>
</dbReference>
<dbReference type="InterPro" id="IPR031052">
    <property type="entry name" value="FHY3/FAR1"/>
</dbReference>
<reference evidence="4" key="1">
    <citation type="submission" date="2015-10" db="EMBL/GenBank/DDBJ databases">
        <authorList>
            <person name="Martinez-Garcia P.J."/>
            <person name="Crepeau M.W."/>
            <person name="Puiu D."/>
            <person name="Gonzalez-Ibeas D."/>
            <person name="Whalen J."/>
            <person name="Stevens K."/>
            <person name="Paul R."/>
            <person name="Butterfield T."/>
            <person name="Britton M."/>
            <person name="Reagan R."/>
            <person name="Chakraborty S."/>
            <person name="Walawage S.L."/>
            <person name="Vasquez-Gross H.A."/>
            <person name="Cardeno C."/>
            <person name="Famula R."/>
            <person name="Pratt K."/>
            <person name="Kuruganti S."/>
            <person name="Aradhya M.K."/>
            <person name="Leslie C.A."/>
            <person name="Dandekar A.M."/>
            <person name="Salzberg S.L."/>
            <person name="Wegrzyn J.L."/>
            <person name="Langley C.H."/>
            <person name="Neale D.B."/>
        </authorList>
    </citation>
    <scope>NUCLEOTIDE SEQUENCE</scope>
    <source>
        <tissue evidence="4">Leaves</tissue>
    </source>
</reference>
<dbReference type="Gramene" id="Jr02_11310_p1">
    <property type="protein sequence ID" value="cds.Jr02_11310_p1"/>
    <property type="gene ID" value="Jr02_11310"/>
</dbReference>
<dbReference type="AlphaFoldDB" id="A0A833Y517"/>
<dbReference type="GO" id="GO:0005634">
    <property type="term" value="C:nucleus"/>
    <property type="evidence" value="ECO:0007669"/>
    <property type="project" value="UniProtKB-SubCell"/>
</dbReference>
<evidence type="ECO:0000256" key="1">
    <source>
        <dbReference type="PROSITE-ProRule" id="PRU00325"/>
    </source>
</evidence>
<dbReference type="PANTHER" id="PTHR31669">
    <property type="entry name" value="PROTEIN FAR1-RELATED SEQUENCE 10-RELATED"/>
    <property type="match status" value="1"/>
</dbReference>
<dbReference type="InterPro" id="IPR007527">
    <property type="entry name" value="Znf_SWIM"/>
</dbReference>
<evidence type="ECO:0000313" key="5">
    <source>
        <dbReference type="Proteomes" id="UP000619265"/>
    </source>
</evidence>
<keyword evidence="2" id="KW-0539">Nucleus</keyword>